<proteinExistence type="predicted"/>
<dbReference type="OrthoDB" id="7998648at2"/>
<dbReference type="AlphaFoldDB" id="A0A2U8W0F8"/>
<keyword evidence="3" id="KW-1185">Reference proteome</keyword>
<feature type="region of interest" description="Disordered" evidence="1">
    <location>
        <begin position="78"/>
        <end position="104"/>
    </location>
</feature>
<gene>
    <name evidence="2" type="ORF">DK389_01980</name>
</gene>
<dbReference type="Proteomes" id="UP000245926">
    <property type="component" value="Chromosome"/>
</dbReference>
<accession>A0A2U8W0F8</accession>
<dbReference type="KEGG" id="mets:DK389_01980"/>
<evidence type="ECO:0000313" key="3">
    <source>
        <dbReference type="Proteomes" id="UP000245926"/>
    </source>
</evidence>
<dbReference type="RefSeq" id="WP_109887180.1">
    <property type="nucleotide sequence ID" value="NZ_CP029550.1"/>
</dbReference>
<dbReference type="EMBL" id="CP029550">
    <property type="protein sequence ID" value="AWN39527.1"/>
    <property type="molecule type" value="Genomic_DNA"/>
</dbReference>
<evidence type="ECO:0000256" key="1">
    <source>
        <dbReference type="SAM" id="MobiDB-lite"/>
    </source>
</evidence>
<sequence length="118" mass="12694">MNTAGASSTERVSEVVRLTTALADQVLMARLEERAVYTEQVGALVKAARFLEQQGEPWPPLLTQALYELSGTTAEGALATGASSAGQERVEGEDSDAKPQDERGLSRFLRLLRKDTSA</sequence>
<evidence type="ECO:0000313" key="2">
    <source>
        <dbReference type="EMBL" id="AWN39527.1"/>
    </source>
</evidence>
<protein>
    <submittedName>
        <fullName evidence="2">Uncharacterized protein</fullName>
    </submittedName>
</protein>
<organism evidence="2 3">
    <name type="scientific">Methylobacterium durans</name>
    <dbReference type="NCBI Taxonomy" id="2202825"/>
    <lineage>
        <taxon>Bacteria</taxon>
        <taxon>Pseudomonadati</taxon>
        <taxon>Pseudomonadota</taxon>
        <taxon>Alphaproteobacteria</taxon>
        <taxon>Hyphomicrobiales</taxon>
        <taxon>Methylobacteriaceae</taxon>
        <taxon>Methylobacterium</taxon>
    </lineage>
</organism>
<name>A0A2U8W0F8_9HYPH</name>
<feature type="compositionally biased region" description="Basic and acidic residues" evidence="1">
    <location>
        <begin position="88"/>
        <end position="104"/>
    </location>
</feature>
<reference evidence="3" key="1">
    <citation type="submission" date="2018-05" db="EMBL/GenBank/DDBJ databases">
        <title>Complete Genome Sequence of Methylobacterium sp. 17SD2-17.</title>
        <authorList>
            <person name="Srinivasan S."/>
        </authorList>
    </citation>
    <scope>NUCLEOTIDE SEQUENCE [LARGE SCALE GENOMIC DNA]</scope>
    <source>
        <strain evidence="3">17SD2-17</strain>
    </source>
</reference>